<dbReference type="Proteomes" id="UP000000851">
    <property type="component" value="Chromosome"/>
</dbReference>
<dbReference type="KEGG" id="cai:Caci_7263"/>
<evidence type="ECO:0000313" key="4">
    <source>
        <dbReference type="Proteomes" id="UP000000851"/>
    </source>
</evidence>
<dbReference type="InParanoid" id="C7Q8A4"/>
<feature type="region of interest" description="Disordered" evidence="1">
    <location>
        <begin position="1"/>
        <end position="90"/>
    </location>
</feature>
<proteinExistence type="predicted"/>
<dbReference type="AlphaFoldDB" id="C7Q8A4"/>
<evidence type="ECO:0000256" key="2">
    <source>
        <dbReference type="SAM" id="Phobius"/>
    </source>
</evidence>
<keyword evidence="2" id="KW-0812">Transmembrane</keyword>
<keyword evidence="4" id="KW-1185">Reference proteome</keyword>
<feature type="compositionally biased region" description="Low complexity" evidence="1">
    <location>
        <begin position="136"/>
        <end position="154"/>
    </location>
</feature>
<feature type="compositionally biased region" description="Basic and acidic residues" evidence="1">
    <location>
        <begin position="25"/>
        <end position="35"/>
    </location>
</feature>
<feature type="region of interest" description="Disordered" evidence="1">
    <location>
        <begin position="121"/>
        <end position="154"/>
    </location>
</feature>
<dbReference type="EMBL" id="CP001700">
    <property type="protein sequence ID" value="ACU76092.1"/>
    <property type="molecule type" value="Genomic_DNA"/>
</dbReference>
<sequence>MAEDKNQNAENPSDAPILSEQEWAEFERSFTKESTKTATFKEPSARQRELSEKWKRQRPHDGGWRADGTPTDLADAPAPVRDKSAPIDYGTGRRRRWRRNVAWVVLAALVTSAIIGVPRLFSSAKGGNDRNPNVPPASGTPDGSGAGTSASASAPASARDALRFSVAGLDYQLVMLAPERSRIA</sequence>
<feature type="compositionally biased region" description="Basic and acidic residues" evidence="1">
    <location>
        <begin position="43"/>
        <end position="64"/>
    </location>
</feature>
<protein>
    <submittedName>
        <fullName evidence="3">Uncharacterized protein</fullName>
    </submittedName>
</protein>
<gene>
    <name evidence="3" type="ordered locus">Caci_7263</name>
</gene>
<dbReference type="RefSeq" id="WP_015795820.1">
    <property type="nucleotide sequence ID" value="NC_013131.1"/>
</dbReference>
<dbReference type="OrthoDB" id="3865512at2"/>
<name>C7Q8A4_CATAD</name>
<reference evidence="3 4" key="1">
    <citation type="journal article" date="2009" name="Stand. Genomic Sci.">
        <title>Complete genome sequence of Catenulispora acidiphila type strain (ID 139908).</title>
        <authorList>
            <person name="Copeland A."/>
            <person name="Lapidus A."/>
            <person name="Glavina Del Rio T."/>
            <person name="Nolan M."/>
            <person name="Lucas S."/>
            <person name="Chen F."/>
            <person name="Tice H."/>
            <person name="Cheng J.F."/>
            <person name="Bruce D."/>
            <person name="Goodwin L."/>
            <person name="Pitluck S."/>
            <person name="Mikhailova N."/>
            <person name="Pati A."/>
            <person name="Ivanova N."/>
            <person name="Mavromatis K."/>
            <person name="Chen A."/>
            <person name="Palaniappan K."/>
            <person name="Chain P."/>
            <person name="Land M."/>
            <person name="Hauser L."/>
            <person name="Chang Y.J."/>
            <person name="Jeffries C.D."/>
            <person name="Chertkov O."/>
            <person name="Brettin T."/>
            <person name="Detter J.C."/>
            <person name="Han C."/>
            <person name="Ali Z."/>
            <person name="Tindall B.J."/>
            <person name="Goker M."/>
            <person name="Bristow J."/>
            <person name="Eisen J.A."/>
            <person name="Markowitz V."/>
            <person name="Hugenholtz P."/>
            <person name="Kyrpides N.C."/>
            <person name="Klenk H.P."/>
        </authorList>
    </citation>
    <scope>NUCLEOTIDE SEQUENCE [LARGE SCALE GENOMIC DNA]</scope>
    <source>
        <strain evidence="4">DSM 44928 / JCM 14897 / NBRC 102108 / NRRL B-24433 / ID139908</strain>
    </source>
</reference>
<evidence type="ECO:0000313" key="3">
    <source>
        <dbReference type="EMBL" id="ACU76092.1"/>
    </source>
</evidence>
<evidence type="ECO:0000256" key="1">
    <source>
        <dbReference type="SAM" id="MobiDB-lite"/>
    </source>
</evidence>
<feature type="transmembrane region" description="Helical" evidence="2">
    <location>
        <begin position="101"/>
        <end position="121"/>
    </location>
</feature>
<keyword evidence="2" id="KW-0472">Membrane</keyword>
<dbReference type="HOGENOM" id="CLU_1465720_0_0_11"/>
<accession>C7Q8A4</accession>
<organism evidence="3 4">
    <name type="scientific">Catenulispora acidiphila (strain DSM 44928 / JCM 14897 / NBRC 102108 / NRRL B-24433 / ID139908)</name>
    <dbReference type="NCBI Taxonomy" id="479433"/>
    <lineage>
        <taxon>Bacteria</taxon>
        <taxon>Bacillati</taxon>
        <taxon>Actinomycetota</taxon>
        <taxon>Actinomycetes</taxon>
        <taxon>Catenulisporales</taxon>
        <taxon>Catenulisporaceae</taxon>
        <taxon>Catenulispora</taxon>
    </lineage>
</organism>
<keyword evidence="2" id="KW-1133">Transmembrane helix</keyword>